<dbReference type="AlphaFoldDB" id="A0A0N4VBI5"/>
<evidence type="ECO:0000313" key="4">
    <source>
        <dbReference type="WBParaSite" id="EVEC_0000789301-mRNA-1"/>
    </source>
</evidence>
<sequence length="479" mass="52706">MISFVDCSTNCLGNETLRAHMYKQHQISRMFMCRCCNWAFPDKTSLHMHMQAKEEGKNISVPVIGKGNPPIQTTSCSTTTVTSSGNQAPNLHVPQPRAPSHNPFAPLQLHSLAGLPTHQPLSIADPNALQNAAATLFPQMALLRGASTAHTDDLMSKLRERLMLNNLVAQSGFGLAAAAWLANFPKVDQPGIFFSFVYVGTMMDTNTTTCPKEEETGMSVAEEEDEINVDNEGDEEIGVDQSRRTSDEPIDVDNVADKKEQKDLDEPSEELSSKEEKRQETNSRSSESGHSPLGSATSDSTDSTQPSEVMPALRFANSSSLFMVKQVSVNSPNQSNFNEKFLNISAGHQTEQSDAHESHVSPSDTCSISPPADSSRECYECSVHKGKLANSSTNVTTISLLLLFQSEIVRLSTRLTVSETTANQYEQEGRLLREQNELLQRKLLKCQEMTLAFMQGEQPTNAQAVTIYLNDILKTAFLR</sequence>
<protein>
    <submittedName>
        <fullName evidence="4">C2H2-type domain-containing protein</fullName>
    </submittedName>
</protein>
<dbReference type="EMBL" id="UXUI01008896">
    <property type="protein sequence ID" value="VDD92626.1"/>
    <property type="molecule type" value="Genomic_DNA"/>
</dbReference>
<evidence type="ECO:0000313" key="3">
    <source>
        <dbReference type="Proteomes" id="UP000274131"/>
    </source>
</evidence>
<accession>A0A0N4VBI5</accession>
<feature type="region of interest" description="Disordered" evidence="1">
    <location>
        <begin position="348"/>
        <end position="368"/>
    </location>
</feature>
<evidence type="ECO:0000256" key="1">
    <source>
        <dbReference type="SAM" id="MobiDB-lite"/>
    </source>
</evidence>
<gene>
    <name evidence="2" type="ORF">EVEC_LOCUS7377</name>
</gene>
<keyword evidence="3" id="KW-1185">Reference proteome</keyword>
<proteinExistence type="predicted"/>
<reference evidence="2 3" key="2">
    <citation type="submission" date="2018-10" db="EMBL/GenBank/DDBJ databases">
        <authorList>
            <consortium name="Pathogen Informatics"/>
        </authorList>
    </citation>
    <scope>NUCLEOTIDE SEQUENCE [LARGE SCALE GENOMIC DNA]</scope>
</reference>
<dbReference type="STRING" id="51028.A0A0N4VBI5"/>
<dbReference type="OrthoDB" id="9909311at2759"/>
<dbReference type="WBParaSite" id="EVEC_0000789301-mRNA-1">
    <property type="protein sequence ID" value="EVEC_0000789301-mRNA-1"/>
    <property type="gene ID" value="EVEC_0000789301"/>
</dbReference>
<evidence type="ECO:0000313" key="2">
    <source>
        <dbReference type="EMBL" id="VDD92626.1"/>
    </source>
</evidence>
<feature type="compositionally biased region" description="Polar residues" evidence="1">
    <location>
        <begin position="282"/>
        <end position="307"/>
    </location>
</feature>
<dbReference type="Gene3D" id="3.30.160.60">
    <property type="entry name" value="Classic Zinc Finger"/>
    <property type="match status" value="1"/>
</dbReference>
<organism evidence="4">
    <name type="scientific">Enterobius vermicularis</name>
    <name type="common">Human pinworm</name>
    <dbReference type="NCBI Taxonomy" id="51028"/>
    <lineage>
        <taxon>Eukaryota</taxon>
        <taxon>Metazoa</taxon>
        <taxon>Ecdysozoa</taxon>
        <taxon>Nematoda</taxon>
        <taxon>Chromadorea</taxon>
        <taxon>Rhabditida</taxon>
        <taxon>Spirurina</taxon>
        <taxon>Oxyuridomorpha</taxon>
        <taxon>Oxyuroidea</taxon>
        <taxon>Oxyuridae</taxon>
        <taxon>Enterobius</taxon>
    </lineage>
</organism>
<feature type="compositionally biased region" description="Acidic residues" evidence="1">
    <location>
        <begin position="221"/>
        <end position="238"/>
    </location>
</feature>
<dbReference type="Proteomes" id="UP000274131">
    <property type="component" value="Unassembled WGS sequence"/>
</dbReference>
<feature type="region of interest" description="Disordered" evidence="1">
    <location>
        <begin position="208"/>
        <end position="307"/>
    </location>
</feature>
<reference evidence="4" key="1">
    <citation type="submission" date="2016-04" db="UniProtKB">
        <authorList>
            <consortium name="WormBaseParasite"/>
        </authorList>
    </citation>
    <scope>IDENTIFICATION</scope>
</reference>
<feature type="compositionally biased region" description="Basic and acidic residues" evidence="1">
    <location>
        <begin position="255"/>
        <end position="281"/>
    </location>
</feature>
<name>A0A0N4VBI5_ENTVE</name>